<evidence type="ECO:0000313" key="2">
    <source>
        <dbReference type="EMBL" id="PKI34668.1"/>
    </source>
</evidence>
<comment type="caution">
    <text evidence="2">The sequence shown here is derived from an EMBL/GenBank/DDBJ whole genome shotgun (WGS) entry which is preliminary data.</text>
</comment>
<organism evidence="2 3">
    <name type="scientific">Punica granatum</name>
    <name type="common">Pomegranate</name>
    <dbReference type="NCBI Taxonomy" id="22663"/>
    <lineage>
        <taxon>Eukaryota</taxon>
        <taxon>Viridiplantae</taxon>
        <taxon>Streptophyta</taxon>
        <taxon>Embryophyta</taxon>
        <taxon>Tracheophyta</taxon>
        <taxon>Spermatophyta</taxon>
        <taxon>Magnoliopsida</taxon>
        <taxon>eudicotyledons</taxon>
        <taxon>Gunneridae</taxon>
        <taxon>Pentapetalae</taxon>
        <taxon>rosids</taxon>
        <taxon>malvids</taxon>
        <taxon>Myrtales</taxon>
        <taxon>Lythraceae</taxon>
        <taxon>Punica</taxon>
    </lineage>
</organism>
<dbReference type="AlphaFoldDB" id="A0A2I0HSI3"/>
<sequence length="135" mass="15213">MAGNNEGSKLSERINTEKASKQYERIITEKAFFAATRHADYATFRTYALTLRITLCTTALANVLTSHLVRSHPGYESTLCVRVTRMSVHSRMHMHRHHAKPSMLESNQKSASWLTPPRPSMEDESGLRSVVRAGV</sequence>
<protein>
    <submittedName>
        <fullName evidence="2">Uncharacterized protein</fullName>
    </submittedName>
</protein>
<keyword evidence="3" id="KW-1185">Reference proteome</keyword>
<name>A0A2I0HSI3_PUNGR</name>
<dbReference type="Proteomes" id="UP000233551">
    <property type="component" value="Unassembled WGS sequence"/>
</dbReference>
<reference evidence="2 3" key="1">
    <citation type="submission" date="2017-11" db="EMBL/GenBank/DDBJ databases">
        <title>De-novo sequencing of pomegranate (Punica granatum L.) genome.</title>
        <authorList>
            <person name="Akparov Z."/>
            <person name="Amiraslanov A."/>
            <person name="Hajiyeva S."/>
            <person name="Abbasov M."/>
            <person name="Kaur K."/>
            <person name="Hamwieh A."/>
            <person name="Solovyev V."/>
            <person name="Salamov A."/>
            <person name="Braich B."/>
            <person name="Kosarev P."/>
            <person name="Mahmoud A."/>
            <person name="Hajiyev E."/>
            <person name="Babayeva S."/>
            <person name="Izzatullayeva V."/>
            <person name="Mammadov A."/>
            <person name="Mammadov A."/>
            <person name="Sharifova S."/>
            <person name="Ojaghi J."/>
            <person name="Eynullazada K."/>
            <person name="Bayramov B."/>
            <person name="Abdulazimova A."/>
            <person name="Shahmuradov I."/>
        </authorList>
    </citation>
    <scope>NUCLEOTIDE SEQUENCE [LARGE SCALE GENOMIC DNA]</scope>
    <source>
        <strain evidence="3">cv. AG2017</strain>
        <tissue evidence="2">Leaf</tissue>
    </source>
</reference>
<accession>A0A2I0HSI3</accession>
<feature type="region of interest" description="Disordered" evidence="1">
    <location>
        <begin position="94"/>
        <end position="135"/>
    </location>
</feature>
<gene>
    <name evidence="2" type="ORF">CRG98_044928</name>
</gene>
<dbReference type="EMBL" id="PGOL01005766">
    <property type="protein sequence ID" value="PKI34668.1"/>
    <property type="molecule type" value="Genomic_DNA"/>
</dbReference>
<proteinExistence type="predicted"/>
<evidence type="ECO:0000256" key="1">
    <source>
        <dbReference type="SAM" id="MobiDB-lite"/>
    </source>
</evidence>
<feature type="compositionally biased region" description="Polar residues" evidence="1">
    <location>
        <begin position="104"/>
        <end position="113"/>
    </location>
</feature>
<evidence type="ECO:0000313" key="3">
    <source>
        <dbReference type="Proteomes" id="UP000233551"/>
    </source>
</evidence>